<sequence>MSRCLQVTQAAMPDVLREAVAVLRQGGVVAYPTDTVYGLAVDATDVGAIARLYDVKGRPEAKAVPLIIGDVGQLTEVVAVVPPQAELLMTAFWPGPLTLLLEPHEALPAELRGESPRIGVRWPASKLCQELARALGHAITATSANGSGAPAALTAAEVAEQLGTSVDLILDGGRAESSEVSTVLDVVTVPPCIRRPGKISAQAIEAVLRGPVSTESV</sequence>
<dbReference type="PANTHER" id="PTHR17490:SF16">
    <property type="entry name" value="THREONYLCARBAMOYL-AMP SYNTHASE"/>
    <property type="match status" value="1"/>
</dbReference>
<comment type="caution">
    <text evidence="13">The sequence shown here is derived from an EMBL/GenBank/DDBJ whole genome shotgun (WGS) entry which is preliminary data.</text>
</comment>
<keyword evidence="9" id="KW-0067">ATP-binding</keyword>
<dbReference type="GO" id="GO:0000049">
    <property type="term" value="F:tRNA binding"/>
    <property type="evidence" value="ECO:0007669"/>
    <property type="project" value="TreeGrafter"/>
</dbReference>
<dbReference type="GO" id="GO:0005737">
    <property type="term" value="C:cytoplasm"/>
    <property type="evidence" value="ECO:0007669"/>
    <property type="project" value="UniProtKB-SubCell"/>
</dbReference>
<evidence type="ECO:0000256" key="2">
    <source>
        <dbReference type="ARBA" id="ARBA00007663"/>
    </source>
</evidence>
<evidence type="ECO:0000313" key="13">
    <source>
        <dbReference type="EMBL" id="ETX01467.1"/>
    </source>
</evidence>
<keyword evidence="8" id="KW-0547">Nucleotide-binding</keyword>
<evidence type="ECO:0000256" key="1">
    <source>
        <dbReference type="ARBA" id="ARBA00004496"/>
    </source>
</evidence>
<evidence type="ECO:0000256" key="10">
    <source>
        <dbReference type="ARBA" id="ARBA00029774"/>
    </source>
</evidence>
<dbReference type="Gene3D" id="3.90.870.10">
    <property type="entry name" value="DHBP synthase"/>
    <property type="match status" value="1"/>
</dbReference>
<keyword evidence="6" id="KW-0819">tRNA processing</keyword>
<keyword evidence="5" id="KW-0808">Transferase</keyword>
<evidence type="ECO:0000256" key="6">
    <source>
        <dbReference type="ARBA" id="ARBA00022694"/>
    </source>
</evidence>
<comment type="similarity">
    <text evidence="2">Belongs to the SUA5 family.</text>
</comment>
<comment type="catalytic activity">
    <reaction evidence="11">
        <text>L-threonine + hydrogencarbonate + ATP = L-threonylcarbamoyladenylate + diphosphate + H2O</text>
        <dbReference type="Rhea" id="RHEA:36407"/>
        <dbReference type="ChEBI" id="CHEBI:15377"/>
        <dbReference type="ChEBI" id="CHEBI:17544"/>
        <dbReference type="ChEBI" id="CHEBI:30616"/>
        <dbReference type="ChEBI" id="CHEBI:33019"/>
        <dbReference type="ChEBI" id="CHEBI:57926"/>
        <dbReference type="ChEBI" id="CHEBI:73682"/>
        <dbReference type="EC" id="2.7.7.87"/>
    </reaction>
</comment>
<dbReference type="Proteomes" id="UP000019141">
    <property type="component" value="Unassembled WGS sequence"/>
</dbReference>
<gene>
    <name evidence="13" type="ORF">ETSY1_07235</name>
</gene>
<dbReference type="GO" id="GO:0008033">
    <property type="term" value="P:tRNA processing"/>
    <property type="evidence" value="ECO:0007669"/>
    <property type="project" value="UniProtKB-KW"/>
</dbReference>
<dbReference type="GO" id="GO:0005524">
    <property type="term" value="F:ATP binding"/>
    <property type="evidence" value="ECO:0007669"/>
    <property type="project" value="UniProtKB-KW"/>
</dbReference>
<protein>
    <recommendedName>
        <fullName evidence="10">L-threonylcarbamoyladenylate synthase</fullName>
        <ecNumber evidence="3">2.7.7.87</ecNumber>
    </recommendedName>
    <alternativeName>
        <fullName evidence="10">L-threonylcarbamoyladenylate synthase</fullName>
    </alternativeName>
</protein>
<keyword evidence="4" id="KW-0963">Cytoplasm</keyword>
<keyword evidence="7" id="KW-0548">Nucleotidyltransferase</keyword>
<dbReference type="EC" id="2.7.7.87" evidence="3"/>
<dbReference type="InterPro" id="IPR017945">
    <property type="entry name" value="DHBP_synth_RibB-like_a/b_dom"/>
</dbReference>
<proteinExistence type="inferred from homology"/>
<evidence type="ECO:0000256" key="7">
    <source>
        <dbReference type="ARBA" id="ARBA00022695"/>
    </source>
</evidence>
<feature type="domain" description="YrdC-like" evidence="12">
    <location>
        <begin position="13"/>
        <end position="199"/>
    </location>
</feature>
<dbReference type="NCBIfam" id="TIGR00057">
    <property type="entry name" value="L-threonylcarbamoyladenylate synthase"/>
    <property type="match status" value="1"/>
</dbReference>
<dbReference type="HOGENOM" id="CLU_031397_3_2_7"/>
<organism evidence="13 14">
    <name type="scientific">Entotheonella factor</name>
    <dbReference type="NCBI Taxonomy" id="1429438"/>
    <lineage>
        <taxon>Bacteria</taxon>
        <taxon>Pseudomonadati</taxon>
        <taxon>Nitrospinota/Tectimicrobiota group</taxon>
        <taxon>Candidatus Tectimicrobiota</taxon>
        <taxon>Candidatus Entotheonellia</taxon>
        <taxon>Candidatus Entotheonellales</taxon>
        <taxon>Candidatus Entotheonellaceae</taxon>
        <taxon>Candidatus Entotheonella</taxon>
    </lineage>
</organism>
<evidence type="ECO:0000256" key="4">
    <source>
        <dbReference type="ARBA" id="ARBA00022490"/>
    </source>
</evidence>
<evidence type="ECO:0000313" key="14">
    <source>
        <dbReference type="Proteomes" id="UP000019141"/>
    </source>
</evidence>
<dbReference type="GO" id="GO:0061710">
    <property type="term" value="F:L-threonylcarbamoyladenylate synthase"/>
    <property type="evidence" value="ECO:0007669"/>
    <property type="project" value="UniProtKB-EC"/>
</dbReference>
<dbReference type="PANTHER" id="PTHR17490">
    <property type="entry name" value="SUA5"/>
    <property type="match status" value="1"/>
</dbReference>
<evidence type="ECO:0000256" key="3">
    <source>
        <dbReference type="ARBA" id="ARBA00012584"/>
    </source>
</evidence>
<accession>W4LVR4</accession>
<comment type="subcellular location">
    <subcellularLocation>
        <location evidence="1">Cytoplasm</location>
    </subcellularLocation>
</comment>
<dbReference type="InterPro" id="IPR006070">
    <property type="entry name" value="Sua5-like_dom"/>
</dbReference>
<dbReference type="SUPFAM" id="SSF55821">
    <property type="entry name" value="YrdC/RibB"/>
    <property type="match status" value="1"/>
</dbReference>
<dbReference type="GO" id="GO:0006450">
    <property type="term" value="P:regulation of translational fidelity"/>
    <property type="evidence" value="ECO:0007669"/>
    <property type="project" value="TreeGrafter"/>
</dbReference>
<evidence type="ECO:0000256" key="5">
    <source>
        <dbReference type="ARBA" id="ARBA00022679"/>
    </source>
</evidence>
<dbReference type="PROSITE" id="PS51163">
    <property type="entry name" value="YRDC"/>
    <property type="match status" value="1"/>
</dbReference>
<dbReference type="AlphaFoldDB" id="W4LVR4"/>
<dbReference type="EMBL" id="AZHW01000230">
    <property type="protein sequence ID" value="ETX01467.1"/>
    <property type="molecule type" value="Genomic_DNA"/>
</dbReference>
<evidence type="ECO:0000256" key="9">
    <source>
        <dbReference type="ARBA" id="ARBA00022840"/>
    </source>
</evidence>
<dbReference type="InterPro" id="IPR050156">
    <property type="entry name" value="TC-AMP_synthase_SUA5"/>
</dbReference>
<reference evidence="13 14" key="1">
    <citation type="journal article" date="2014" name="Nature">
        <title>An environmental bacterial taxon with a large and distinct metabolic repertoire.</title>
        <authorList>
            <person name="Wilson M.C."/>
            <person name="Mori T."/>
            <person name="Ruckert C."/>
            <person name="Uria A.R."/>
            <person name="Helf M.J."/>
            <person name="Takada K."/>
            <person name="Gernert C."/>
            <person name="Steffens U.A."/>
            <person name="Heycke N."/>
            <person name="Schmitt S."/>
            <person name="Rinke C."/>
            <person name="Helfrich E.J."/>
            <person name="Brachmann A.O."/>
            <person name="Gurgui C."/>
            <person name="Wakimoto T."/>
            <person name="Kracht M."/>
            <person name="Crusemann M."/>
            <person name="Hentschel U."/>
            <person name="Abe I."/>
            <person name="Matsunaga S."/>
            <person name="Kalinowski J."/>
            <person name="Takeyama H."/>
            <person name="Piel J."/>
        </authorList>
    </citation>
    <scope>NUCLEOTIDE SEQUENCE [LARGE SCALE GENOMIC DNA]</scope>
    <source>
        <strain evidence="14">TSY1</strain>
    </source>
</reference>
<evidence type="ECO:0000259" key="12">
    <source>
        <dbReference type="PROSITE" id="PS51163"/>
    </source>
</evidence>
<name>W4LVR4_ENTF1</name>
<dbReference type="Pfam" id="PF01300">
    <property type="entry name" value="Sua5_yciO_yrdC"/>
    <property type="match status" value="1"/>
</dbReference>
<dbReference type="GO" id="GO:0003725">
    <property type="term" value="F:double-stranded RNA binding"/>
    <property type="evidence" value="ECO:0007669"/>
    <property type="project" value="InterPro"/>
</dbReference>
<keyword evidence="14" id="KW-1185">Reference proteome</keyword>
<evidence type="ECO:0000256" key="8">
    <source>
        <dbReference type="ARBA" id="ARBA00022741"/>
    </source>
</evidence>
<evidence type="ECO:0000256" key="11">
    <source>
        <dbReference type="ARBA" id="ARBA00048366"/>
    </source>
</evidence>